<dbReference type="Proteomes" id="UP000240760">
    <property type="component" value="Unassembled WGS sequence"/>
</dbReference>
<proteinExistence type="predicted"/>
<feature type="domain" description="GST C-terminal" evidence="1">
    <location>
        <begin position="91"/>
        <end position="249"/>
    </location>
</feature>
<name>A0A2T4BVH2_TRILO</name>
<dbReference type="CDD" id="cd00570">
    <property type="entry name" value="GST_N_family"/>
    <property type="match status" value="1"/>
</dbReference>
<dbReference type="Gene3D" id="3.40.30.110">
    <property type="match status" value="2"/>
</dbReference>
<evidence type="ECO:0000259" key="1">
    <source>
        <dbReference type="PROSITE" id="PS50405"/>
    </source>
</evidence>
<sequence length="342" mass="38208">MKMAAPEIVLYHYGISPFARRTVWYLALRGIPYSQCLQPGMLPRPGVARLGISYRRIPILSIGRDIYLDTRLQLPKLEAMYPELPRLGSSTPEEKGIERLLSAFTIDSGLFQHAVKLLPTDLPFLKDPRYFKDRGDFMGAELSAEGMKRARPEALREIAAAFELMETTFLADGRDWILKTERPSLADIEAVWVFHWLSGIPGALPEEQVSADKFPRVYSWIKRFQEAVTSAKKRLDKPKTLDGEEAARVVEGSSWHEEEEEGIVDGNDPVVVAEGLEKGCLVAISPTDTGRAHKDVGRLVSLNGDEVVVEVETAKGMSVRVHAPRHGFKVRRFDGEKGGAKL</sequence>
<dbReference type="InterPro" id="IPR010987">
    <property type="entry name" value="Glutathione-S-Trfase_C-like"/>
</dbReference>
<protein>
    <recommendedName>
        <fullName evidence="1">GST C-terminal domain-containing protein</fullName>
    </recommendedName>
</protein>
<dbReference type="STRING" id="983965.A0A2T4BVH2"/>
<gene>
    <name evidence="2" type="ORF">M440DRAFT_1472056</name>
</gene>
<dbReference type="Gene3D" id="1.20.1050.10">
    <property type="match status" value="1"/>
</dbReference>
<reference evidence="2 3" key="1">
    <citation type="submission" date="2016-07" db="EMBL/GenBank/DDBJ databases">
        <title>Multiple horizontal gene transfer events from other fungi enriched the ability of initially mycotrophic Trichoderma (Ascomycota) to feed on dead plant biomass.</title>
        <authorList>
            <consortium name="DOE Joint Genome Institute"/>
            <person name="Aerts A."/>
            <person name="Atanasova L."/>
            <person name="Chenthamara K."/>
            <person name="Zhang J."/>
            <person name="Grujic M."/>
            <person name="Henrissat B."/>
            <person name="Kuo A."/>
            <person name="Salamov A."/>
            <person name="Lipzen A."/>
            <person name="Labutti K."/>
            <person name="Barry K."/>
            <person name="Miao Y."/>
            <person name="Rahimi M.J."/>
            <person name="Shen Q."/>
            <person name="Grigoriev I.V."/>
            <person name="Kubicek C.P."/>
            <person name="Druzhinina I.S."/>
        </authorList>
    </citation>
    <scope>NUCLEOTIDE SEQUENCE [LARGE SCALE GENOMIC DNA]</scope>
    <source>
        <strain evidence="2 3">ATCC 18648</strain>
    </source>
</reference>
<evidence type="ECO:0000313" key="3">
    <source>
        <dbReference type="Proteomes" id="UP000240760"/>
    </source>
</evidence>
<dbReference type="SUPFAM" id="SSF47616">
    <property type="entry name" value="GST C-terminal domain-like"/>
    <property type="match status" value="1"/>
</dbReference>
<dbReference type="InterPro" id="IPR036249">
    <property type="entry name" value="Thioredoxin-like_sf"/>
</dbReference>
<organism evidence="2 3">
    <name type="scientific">Trichoderma longibrachiatum ATCC 18648</name>
    <dbReference type="NCBI Taxonomy" id="983965"/>
    <lineage>
        <taxon>Eukaryota</taxon>
        <taxon>Fungi</taxon>
        <taxon>Dikarya</taxon>
        <taxon>Ascomycota</taxon>
        <taxon>Pezizomycotina</taxon>
        <taxon>Sordariomycetes</taxon>
        <taxon>Hypocreomycetidae</taxon>
        <taxon>Hypocreales</taxon>
        <taxon>Hypocreaceae</taxon>
        <taxon>Trichoderma</taxon>
    </lineage>
</organism>
<dbReference type="InterPro" id="IPR058268">
    <property type="entry name" value="DUF7962"/>
</dbReference>
<dbReference type="PROSITE" id="PS50405">
    <property type="entry name" value="GST_CTER"/>
    <property type="match status" value="1"/>
</dbReference>
<dbReference type="InterPro" id="IPR036282">
    <property type="entry name" value="Glutathione-S-Trfase_C_sf"/>
</dbReference>
<keyword evidence="3" id="KW-1185">Reference proteome</keyword>
<accession>A0A2T4BVH2</accession>
<dbReference type="AlphaFoldDB" id="A0A2T4BVH2"/>
<dbReference type="OrthoDB" id="202840at2759"/>
<dbReference type="Pfam" id="PF13417">
    <property type="entry name" value="GST_N_3"/>
    <property type="match status" value="1"/>
</dbReference>
<dbReference type="EMBL" id="KZ679138">
    <property type="protein sequence ID" value="PTB73307.1"/>
    <property type="molecule type" value="Genomic_DNA"/>
</dbReference>
<dbReference type="SUPFAM" id="SSF52833">
    <property type="entry name" value="Thioredoxin-like"/>
    <property type="match status" value="1"/>
</dbReference>
<dbReference type="Pfam" id="PF25907">
    <property type="entry name" value="DUF7962"/>
    <property type="match status" value="1"/>
</dbReference>
<dbReference type="InterPro" id="IPR004045">
    <property type="entry name" value="Glutathione_S-Trfase_N"/>
</dbReference>
<evidence type="ECO:0000313" key="2">
    <source>
        <dbReference type="EMBL" id="PTB73307.1"/>
    </source>
</evidence>